<dbReference type="InterPro" id="IPR002696">
    <property type="entry name" value="Membr_insert_effic_factor_YidD"/>
</dbReference>
<sequence>MKFFLILFVKFYKFFLSPFILSSCKFYPSCSIYFNLVLIKYGFLTAFFLILKRIFKCFFLNGGYDPSP</sequence>
<evidence type="ECO:0000256" key="1">
    <source>
        <dbReference type="HAMAP-Rule" id="MF_00386"/>
    </source>
</evidence>
<protein>
    <recommendedName>
        <fullName evidence="1">Putative membrane protein insertion efficiency factor</fullName>
    </recommendedName>
</protein>
<evidence type="ECO:0000313" key="4">
    <source>
        <dbReference type="Proteomes" id="UP000509549"/>
    </source>
</evidence>
<gene>
    <name evidence="3" type="primary">yidD</name>
    <name evidence="3" type="ORF">ESZ_00041</name>
</gene>
<evidence type="ECO:0000313" key="3">
    <source>
        <dbReference type="EMBL" id="CAB3976261.1"/>
    </source>
</evidence>
<dbReference type="PANTHER" id="PTHR33383">
    <property type="entry name" value="MEMBRANE PROTEIN INSERTION EFFICIENCY FACTOR-RELATED"/>
    <property type="match status" value="1"/>
</dbReference>
<organism evidence="3 4">
    <name type="scientific">Candidatus Azoamicus ciliaticola</name>
    <dbReference type="NCBI Taxonomy" id="2652803"/>
    <lineage>
        <taxon>Bacteria</taxon>
        <taxon>Pseudomonadati</taxon>
        <taxon>Pseudomonadota</taxon>
        <taxon>Gammaproteobacteria</taxon>
        <taxon>Candidatus Azoamicaceae</taxon>
        <taxon>Candidatus Azoamicus</taxon>
    </lineage>
</organism>
<reference evidence="3 4" key="1">
    <citation type="submission" date="2020-04" db="EMBL/GenBank/DDBJ databases">
        <authorList>
            <person name="Graf S J."/>
        </authorList>
    </citation>
    <scope>NUCLEOTIDE SEQUENCE [LARGE SCALE GENOMIC DNA]</scope>
    <source>
        <strain evidence="3">1</strain>
    </source>
</reference>
<feature type="transmembrane region" description="Helical" evidence="2">
    <location>
        <begin position="32"/>
        <end position="51"/>
    </location>
</feature>
<comment type="similarity">
    <text evidence="1">Belongs to the UPF0161 family.</text>
</comment>
<dbReference type="KEGG" id="acil:ESZ_00041"/>
<dbReference type="HAMAP" id="MF_00386">
    <property type="entry name" value="UPF0161_YidD"/>
    <property type="match status" value="1"/>
</dbReference>
<keyword evidence="1" id="KW-1003">Cell membrane</keyword>
<dbReference type="AlphaFoldDB" id="A0A6J5JXA6"/>
<dbReference type="RefSeq" id="WP_176604797.1">
    <property type="nucleotide sequence ID" value="NZ_LR794158.1"/>
</dbReference>
<accession>A0A6J5JXA6</accession>
<dbReference type="PANTHER" id="PTHR33383:SF1">
    <property type="entry name" value="MEMBRANE PROTEIN INSERTION EFFICIENCY FACTOR-RELATED"/>
    <property type="match status" value="1"/>
</dbReference>
<keyword evidence="2" id="KW-1133">Transmembrane helix</keyword>
<proteinExistence type="inferred from homology"/>
<dbReference type="GO" id="GO:0005886">
    <property type="term" value="C:plasma membrane"/>
    <property type="evidence" value="ECO:0007669"/>
    <property type="project" value="UniProtKB-SubCell"/>
</dbReference>
<dbReference type="Pfam" id="PF01809">
    <property type="entry name" value="YidD"/>
    <property type="match status" value="1"/>
</dbReference>
<name>A0A6J5JXA6_9GAMM</name>
<comment type="subcellular location">
    <subcellularLocation>
        <location evidence="1">Cell membrane</location>
        <topology evidence="1">Peripheral membrane protein</topology>
        <orientation evidence="1">Cytoplasmic side</orientation>
    </subcellularLocation>
</comment>
<dbReference type="PROSITE" id="PS51257">
    <property type="entry name" value="PROKAR_LIPOPROTEIN"/>
    <property type="match status" value="1"/>
</dbReference>
<dbReference type="Proteomes" id="UP000509549">
    <property type="component" value="Chromosome"/>
</dbReference>
<keyword evidence="2" id="KW-0812">Transmembrane</keyword>
<keyword evidence="1 2" id="KW-0472">Membrane</keyword>
<evidence type="ECO:0000256" key="2">
    <source>
        <dbReference type="SAM" id="Phobius"/>
    </source>
</evidence>
<keyword evidence="4" id="KW-1185">Reference proteome</keyword>
<dbReference type="NCBIfam" id="TIGR00278">
    <property type="entry name" value="membrane protein insertion efficiency factor YidD"/>
    <property type="match status" value="1"/>
</dbReference>
<dbReference type="EMBL" id="LR794158">
    <property type="protein sequence ID" value="CAB3976261.1"/>
    <property type="molecule type" value="Genomic_DNA"/>
</dbReference>
<comment type="function">
    <text evidence="1">Could be involved in insertion of integral membrane proteins into the membrane.</text>
</comment>
<dbReference type="SMART" id="SM01234">
    <property type="entry name" value="Haemolytic"/>
    <property type="match status" value="1"/>
</dbReference>